<dbReference type="GO" id="GO:0005654">
    <property type="term" value="C:nucleoplasm"/>
    <property type="evidence" value="ECO:0007669"/>
    <property type="project" value="TreeGrafter"/>
</dbReference>
<evidence type="ECO:0000256" key="1">
    <source>
        <dbReference type="ARBA" id="ARBA00022884"/>
    </source>
</evidence>
<name>A0A316USU6_9BASI</name>
<organism evidence="5 6">
    <name type="scientific">Jaminaea rosea</name>
    <dbReference type="NCBI Taxonomy" id="1569628"/>
    <lineage>
        <taxon>Eukaryota</taxon>
        <taxon>Fungi</taxon>
        <taxon>Dikarya</taxon>
        <taxon>Basidiomycota</taxon>
        <taxon>Ustilaginomycotina</taxon>
        <taxon>Exobasidiomycetes</taxon>
        <taxon>Microstromatales</taxon>
        <taxon>Microstromatales incertae sedis</taxon>
        <taxon>Jaminaea</taxon>
    </lineage>
</organism>
<proteinExistence type="predicted"/>
<dbReference type="InterPro" id="IPR012677">
    <property type="entry name" value="Nucleotide-bd_a/b_plait_sf"/>
</dbReference>
<keyword evidence="6" id="KW-1185">Reference proteome</keyword>
<dbReference type="GO" id="GO:0061574">
    <property type="term" value="C:ASAP complex"/>
    <property type="evidence" value="ECO:0007669"/>
    <property type="project" value="TreeGrafter"/>
</dbReference>
<evidence type="ECO:0000256" key="2">
    <source>
        <dbReference type="PROSITE-ProRule" id="PRU00176"/>
    </source>
</evidence>
<feature type="region of interest" description="Disordered" evidence="3">
    <location>
        <begin position="121"/>
        <end position="384"/>
    </location>
</feature>
<dbReference type="AlphaFoldDB" id="A0A316USU6"/>
<keyword evidence="1 2" id="KW-0694">RNA-binding</keyword>
<dbReference type="PANTHER" id="PTHR15481">
    <property type="entry name" value="RIBONUCLEIC ACID BINDING PROTEIN S1"/>
    <property type="match status" value="1"/>
</dbReference>
<gene>
    <name evidence="5" type="ORF">BDZ90DRAFT_48553</name>
</gene>
<dbReference type="RefSeq" id="XP_025360817.1">
    <property type="nucleotide sequence ID" value="XM_025509621.1"/>
</dbReference>
<dbReference type="SMART" id="SM00360">
    <property type="entry name" value="RRM"/>
    <property type="match status" value="1"/>
</dbReference>
<dbReference type="PROSITE" id="PS50102">
    <property type="entry name" value="RRM"/>
    <property type="match status" value="1"/>
</dbReference>
<dbReference type="Gene3D" id="3.30.70.330">
    <property type="match status" value="1"/>
</dbReference>
<dbReference type="Pfam" id="PF00076">
    <property type="entry name" value="RRM_1"/>
    <property type="match status" value="1"/>
</dbReference>
<protein>
    <recommendedName>
        <fullName evidence="4">RRM domain-containing protein</fullName>
    </recommendedName>
</protein>
<evidence type="ECO:0000259" key="4">
    <source>
        <dbReference type="PROSITE" id="PS50102"/>
    </source>
</evidence>
<feature type="compositionally biased region" description="Basic and acidic residues" evidence="3">
    <location>
        <begin position="229"/>
        <end position="260"/>
    </location>
</feature>
<dbReference type="SUPFAM" id="SSF54928">
    <property type="entry name" value="RNA-binding domain, RBD"/>
    <property type="match status" value="1"/>
</dbReference>
<accession>A0A316USU6</accession>
<reference evidence="5 6" key="1">
    <citation type="journal article" date="2018" name="Mol. Biol. Evol.">
        <title>Broad Genomic Sampling Reveals a Smut Pathogenic Ancestry of the Fungal Clade Ustilaginomycotina.</title>
        <authorList>
            <person name="Kijpornyongpan T."/>
            <person name="Mondo S.J."/>
            <person name="Barry K."/>
            <person name="Sandor L."/>
            <person name="Lee J."/>
            <person name="Lipzen A."/>
            <person name="Pangilinan J."/>
            <person name="LaButti K."/>
            <person name="Hainaut M."/>
            <person name="Henrissat B."/>
            <person name="Grigoriev I.V."/>
            <person name="Spatafora J.W."/>
            <person name="Aime M.C."/>
        </authorList>
    </citation>
    <scope>NUCLEOTIDE SEQUENCE [LARGE SCALE GENOMIC DNA]</scope>
    <source>
        <strain evidence="5 6">MCA 5214</strain>
    </source>
</reference>
<feature type="compositionally biased region" description="Basic and acidic residues" evidence="3">
    <location>
        <begin position="371"/>
        <end position="384"/>
    </location>
</feature>
<sequence>MAYHDRGKPDSRSPEGHRYHPRRDSSITTQRGEDTRTTLFLFGIPRNVRAADLAHDFGRYGPLVRVEIPAARSHWATSYGFVQFERHENAANALYWMRGTYLANSNIELRIEWAKDQSKAGSDAADRATHGYVSSSRRSGELPAEQYRSHDQPRLTRSRSRARTRSRSPSPRRRRSPSSPYYQHDQPSSRSPSSRPDRGDGYTQRELRRNPSPFLTQEERREQRKRTVHERERERERKESKEKNTNGSDQRRNNDRRVNEQHNANDGCSKPRSEPRNERSYNDGNKRDGAVFSADDIEGQDLKQETSALEPGEKRQRSRPRLRDLFAAAAAEEQSKSTGGTRVLNGEQSTRANALEESQVKAKQQNTAKLDVGKARGSDERCRL</sequence>
<dbReference type="Proteomes" id="UP000245884">
    <property type="component" value="Unassembled WGS sequence"/>
</dbReference>
<feature type="domain" description="RRM" evidence="4">
    <location>
        <begin position="37"/>
        <end position="116"/>
    </location>
</feature>
<evidence type="ECO:0000313" key="5">
    <source>
        <dbReference type="EMBL" id="PWN26205.1"/>
    </source>
</evidence>
<feature type="compositionally biased region" description="Basic and acidic residues" evidence="3">
    <location>
        <begin position="269"/>
        <end position="289"/>
    </location>
</feature>
<dbReference type="OrthoDB" id="5970at2759"/>
<dbReference type="InterPro" id="IPR000504">
    <property type="entry name" value="RRM_dom"/>
</dbReference>
<evidence type="ECO:0000313" key="6">
    <source>
        <dbReference type="Proteomes" id="UP000245884"/>
    </source>
</evidence>
<dbReference type="STRING" id="1569628.A0A316USU6"/>
<feature type="compositionally biased region" description="Polar residues" evidence="3">
    <location>
        <begin position="336"/>
        <end position="352"/>
    </location>
</feature>
<dbReference type="GO" id="GO:0003723">
    <property type="term" value="F:RNA binding"/>
    <property type="evidence" value="ECO:0007669"/>
    <property type="project" value="UniProtKB-UniRule"/>
</dbReference>
<dbReference type="GO" id="GO:0005737">
    <property type="term" value="C:cytoplasm"/>
    <property type="evidence" value="ECO:0007669"/>
    <property type="project" value="TreeGrafter"/>
</dbReference>
<feature type="compositionally biased region" description="Basic and acidic residues" evidence="3">
    <location>
        <begin position="195"/>
        <end position="209"/>
    </location>
</feature>
<feature type="region of interest" description="Disordered" evidence="3">
    <location>
        <begin position="1"/>
        <end position="30"/>
    </location>
</feature>
<feature type="compositionally biased region" description="Basic residues" evidence="3">
    <location>
        <begin position="156"/>
        <end position="176"/>
    </location>
</feature>
<dbReference type="GO" id="GO:0000398">
    <property type="term" value="P:mRNA splicing, via spliceosome"/>
    <property type="evidence" value="ECO:0007669"/>
    <property type="project" value="TreeGrafter"/>
</dbReference>
<dbReference type="PANTHER" id="PTHR15481:SF0">
    <property type="entry name" value="LD23870P-RELATED"/>
    <property type="match status" value="1"/>
</dbReference>
<dbReference type="InterPro" id="IPR035979">
    <property type="entry name" value="RBD_domain_sf"/>
</dbReference>
<dbReference type="EMBL" id="KZ819672">
    <property type="protein sequence ID" value="PWN26205.1"/>
    <property type="molecule type" value="Genomic_DNA"/>
</dbReference>
<evidence type="ECO:0000256" key="3">
    <source>
        <dbReference type="SAM" id="MobiDB-lite"/>
    </source>
</evidence>
<dbReference type="GeneID" id="37031444"/>